<keyword evidence="2" id="KW-1185">Reference proteome</keyword>
<gene>
    <name evidence="1" type="ORF">fado_216</name>
</gene>
<evidence type="ECO:0000313" key="1">
    <source>
        <dbReference type="EMBL" id="UNY48931.1"/>
    </source>
</evidence>
<accession>A0AAE9GAI1</accession>
<reference evidence="1 2" key="1">
    <citation type="submission" date="2022-01" db="EMBL/GenBank/DDBJ databases">
        <authorList>
            <person name="Stokar-Avihail A."/>
        </authorList>
    </citation>
    <scope>NUCLEOTIDE SEQUENCE [LARGE SCALE GENOMIC DNA]</scope>
</reference>
<dbReference type="Proteomes" id="UP000831021">
    <property type="component" value="Segment"/>
</dbReference>
<proteinExistence type="predicted"/>
<sequence length="92" mass="10718">MENYIYDYLKVGLDTSKKVDDQLVKLARLLDRQENIDKIEVTEELNKLIKLFDDNLNKVSRSMYHQGYDDCILDKVNEGLSVTQTNKEDTSS</sequence>
<organism evidence="1 2">
    <name type="scientific">Bacillus phage FADO</name>
    <dbReference type="NCBI Taxonomy" id="2917160"/>
    <lineage>
        <taxon>Viruses</taxon>
        <taxon>Duplodnaviria</taxon>
        <taxon>Heunggongvirae</taxon>
        <taxon>Uroviricota</taxon>
        <taxon>Caudoviricetes</taxon>
        <taxon>Heleneionescovirinae</taxon>
        <taxon>Zhangjivirus</taxon>
        <taxon>Zhangjivirus fado</taxon>
    </lineage>
</organism>
<dbReference type="EMBL" id="OM236516">
    <property type="protein sequence ID" value="UNY48931.1"/>
    <property type="molecule type" value="Genomic_DNA"/>
</dbReference>
<evidence type="ECO:0000313" key="2">
    <source>
        <dbReference type="Proteomes" id="UP000831021"/>
    </source>
</evidence>
<name>A0AAE9GAI1_9CAUD</name>
<protein>
    <submittedName>
        <fullName evidence="1">Uncharacterized protein</fullName>
    </submittedName>
</protein>